<evidence type="ECO:0000259" key="2">
    <source>
        <dbReference type="SMART" id="SM00672"/>
    </source>
</evidence>
<dbReference type="PANTHER" id="PTHR12203">
    <property type="entry name" value="KDEL LYS-ASP-GLU-LEU CONTAINING - RELATED"/>
    <property type="match status" value="1"/>
</dbReference>
<evidence type="ECO:0000313" key="4">
    <source>
        <dbReference type="Proteomes" id="UP001139450"/>
    </source>
</evidence>
<sequence length="324" mass="37739">MTLQEIDATLKKSKMGYFARNVLLQLVPGSVFESQLHKKLGAIKYYDPNYLKDRVDYYNKLDTLTPLGPEALALKEINTFSKPRTYKFDAYELTRFFPSRLTASFLYGDVNHVAPSPTIQKSRPLWDDNKNAILLKLDKKRHYQFVKDSLAFNDKKNLLIGRGAMTQPHRIRFMEKYFNHPMCDLGQVNRQGGNTQWLKPKLSIPQHLKYKFILSLEGNDVATNLKWIMSSNSVAVMPPPTHETWFMEARLIPNHHYIAIKKDFSDLEEKLQYYIQHPAEAEAIARNANSYVQQFMDQRLEELLGLLVLEKYFYYTGQITTLSV</sequence>
<dbReference type="InterPro" id="IPR006598">
    <property type="entry name" value="CAP10"/>
</dbReference>
<dbReference type="SMART" id="SM00672">
    <property type="entry name" value="CAP10"/>
    <property type="match status" value="1"/>
</dbReference>
<gene>
    <name evidence="3" type="ORF">MUY27_01860</name>
</gene>
<keyword evidence="1" id="KW-0808">Transferase</keyword>
<evidence type="ECO:0000256" key="1">
    <source>
        <dbReference type="ARBA" id="ARBA00022679"/>
    </source>
</evidence>
<dbReference type="AlphaFoldDB" id="A0A9X1X1T8"/>
<dbReference type="RefSeq" id="WP_245128265.1">
    <property type="nucleotide sequence ID" value="NZ_JALJEJ010000001.1"/>
</dbReference>
<dbReference type="Proteomes" id="UP001139450">
    <property type="component" value="Unassembled WGS sequence"/>
</dbReference>
<evidence type="ECO:0000313" key="3">
    <source>
        <dbReference type="EMBL" id="MCJ8208435.1"/>
    </source>
</evidence>
<dbReference type="Pfam" id="PF05686">
    <property type="entry name" value="Glyco_transf_90"/>
    <property type="match status" value="1"/>
</dbReference>
<comment type="caution">
    <text evidence="3">The sequence shown here is derived from an EMBL/GenBank/DDBJ whole genome shotgun (WGS) entry which is preliminary data.</text>
</comment>
<proteinExistence type="predicted"/>
<accession>A0A9X1X1T8</accession>
<protein>
    <submittedName>
        <fullName evidence="3">Glycosyltransferase family 90 protein</fullName>
    </submittedName>
</protein>
<reference evidence="3" key="1">
    <citation type="submission" date="2022-04" db="EMBL/GenBank/DDBJ databases">
        <title>Mucilaginibacter sp. RS28 isolated from freshwater.</title>
        <authorList>
            <person name="Ko S.-R."/>
        </authorList>
    </citation>
    <scope>NUCLEOTIDE SEQUENCE</scope>
    <source>
        <strain evidence="3">RS28</strain>
    </source>
</reference>
<feature type="domain" description="Glycosyl transferase CAP10" evidence="2">
    <location>
        <begin position="94"/>
        <end position="311"/>
    </location>
</feature>
<name>A0A9X1X1T8_9SPHI</name>
<keyword evidence="4" id="KW-1185">Reference proteome</keyword>
<organism evidence="3 4">
    <name type="scientific">Mucilaginibacter straminoryzae</name>
    <dbReference type="NCBI Taxonomy" id="2932774"/>
    <lineage>
        <taxon>Bacteria</taxon>
        <taxon>Pseudomonadati</taxon>
        <taxon>Bacteroidota</taxon>
        <taxon>Sphingobacteriia</taxon>
        <taxon>Sphingobacteriales</taxon>
        <taxon>Sphingobacteriaceae</taxon>
        <taxon>Mucilaginibacter</taxon>
    </lineage>
</organism>
<dbReference type="EMBL" id="JALJEJ010000001">
    <property type="protein sequence ID" value="MCJ8208435.1"/>
    <property type="molecule type" value="Genomic_DNA"/>
</dbReference>
<dbReference type="InterPro" id="IPR051091">
    <property type="entry name" value="O-Glucosyltr/Glycosyltrsf_90"/>
</dbReference>
<dbReference type="GO" id="GO:0016740">
    <property type="term" value="F:transferase activity"/>
    <property type="evidence" value="ECO:0007669"/>
    <property type="project" value="UniProtKB-KW"/>
</dbReference>
<dbReference type="PANTHER" id="PTHR12203:SF35">
    <property type="entry name" value="PROTEIN O-GLUCOSYLTRANSFERASE 1"/>
    <property type="match status" value="1"/>
</dbReference>